<dbReference type="EMBL" id="LCQW01000001">
    <property type="protein sequence ID" value="KKW25022.1"/>
    <property type="molecule type" value="Genomic_DNA"/>
</dbReference>
<evidence type="ECO:0000256" key="2">
    <source>
        <dbReference type="ARBA" id="ARBA00022840"/>
    </source>
</evidence>
<keyword evidence="1" id="KW-0547">Nucleotide-binding</keyword>
<keyword evidence="3" id="KW-0472">Membrane</keyword>
<name>A0A0G1ZBA9_9BACT</name>
<keyword evidence="3" id="KW-1133">Transmembrane helix</keyword>
<dbReference type="Proteomes" id="UP000034273">
    <property type="component" value="Unassembled WGS sequence"/>
</dbReference>
<feature type="transmembrane region" description="Helical" evidence="3">
    <location>
        <begin position="154"/>
        <end position="183"/>
    </location>
</feature>
<evidence type="ECO:0000313" key="6">
    <source>
        <dbReference type="Proteomes" id="UP000034273"/>
    </source>
</evidence>
<dbReference type="InterPro" id="IPR003593">
    <property type="entry name" value="AAA+_ATPase"/>
</dbReference>
<dbReference type="SUPFAM" id="SSF52540">
    <property type="entry name" value="P-loop containing nucleoside triphosphate hydrolases"/>
    <property type="match status" value="1"/>
</dbReference>
<reference evidence="5 6" key="1">
    <citation type="journal article" date="2015" name="Nature">
        <title>rRNA introns, odd ribosomes, and small enigmatic genomes across a large radiation of phyla.</title>
        <authorList>
            <person name="Brown C.T."/>
            <person name="Hug L.A."/>
            <person name="Thomas B.C."/>
            <person name="Sharon I."/>
            <person name="Castelle C.J."/>
            <person name="Singh A."/>
            <person name="Wilkins M.J."/>
            <person name="Williams K.H."/>
            <person name="Banfield J.F."/>
        </authorList>
    </citation>
    <scope>NUCLEOTIDE SEQUENCE [LARGE SCALE GENOMIC DNA]</scope>
</reference>
<evidence type="ECO:0000259" key="4">
    <source>
        <dbReference type="PROSITE" id="PS50893"/>
    </source>
</evidence>
<dbReference type="InterPro" id="IPR003439">
    <property type="entry name" value="ABC_transporter-like_ATP-bd"/>
</dbReference>
<evidence type="ECO:0000313" key="5">
    <source>
        <dbReference type="EMBL" id="KKW25022.1"/>
    </source>
</evidence>
<dbReference type="InterPro" id="IPR027417">
    <property type="entry name" value="P-loop_NTPase"/>
</dbReference>
<feature type="domain" description="ABC transporter" evidence="4">
    <location>
        <begin position="354"/>
        <end position="592"/>
    </location>
</feature>
<dbReference type="GO" id="GO:0016887">
    <property type="term" value="F:ATP hydrolysis activity"/>
    <property type="evidence" value="ECO:0007669"/>
    <property type="project" value="InterPro"/>
</dbReference>
<dbReference type="PANTHER" id="PTHR24221">
    <property type="entry name" value="ATP-BINDING CASSETTE SUB-FAMILY B"/>
    <property type="match status" value="1"/>
</dbReference>
<feature type="transmembrane region" description="Helical" evidence="3">
    <location>
        <begin position="71"/>
        <end position="92"/>
    </location>
</feature>
<comment type="caution">
    <text evidence="5">The sequence shown here is derived from an EMBL/GenBank/DDBJ whole genome shotgun (WGS) entry which is preliminary data.</text>
</comment>
<feature type="transmembrane region" description="Helical" evidence="3">
    <location>
        <begin position="223"/>
        <end position="240"/>
    </location>
</feature>
<gene>
    <name evidence="5" type="ORF">UY67_C0001G0024</name>
</gene>
<dbReference type="STRING" id="1618671.UY67_C0001G0024"/>
<sequence>MSGRFTEVKKRFRGMFQALREVNSLIYEADKILMCVVLAETIVHSFVMLATFLGASMFLSQIGQLTPTLTIVLLVAAYYIISEILTASVGAFKEKHLYIFNRRIGDVIDKRTVEMMTALDVGQLQSPEFHNIRILAERRGVSAPLRVWQFETMLIGSLIGLVVGIVTLVSINILIVAPVIFVASSQIAYQWFSQAYMRKVEEEEAFIRLKQGYTFWEMTSWEFGFQMHLTGYMPILRVRYFDRTLEIYNNAVRVASYKFRWSTLVGGIVVIGHAGFWLIFGIDVLHGSYTLLEIGAVLGGFHLVSNATRDSGVSTAQLDHSTRDYGYLAEFHRTKPMLDESMASAVTLEKTPVLEVSNATFMYPGSSQEALKGCTLRFEAGEKIAFIGKNGSGKTTFAQLIAKVYLATSGDVLVDGTSIRTITQKSWIEQFLYIKPPTRVPELTLREVFTAVEPEEVDEARLQKALEYAGAKDIIDEMPDGLDTQLGQHWPGGRDVSSGQYQRFALVLAFYRLLHPSVRMAIFDEAMAHCDLETKGRFYPLVAGETGDFADKTIITILHDQQFVPKFGRIVEFEEGLIKRDLKNQVIALASP</sequence>
<dbReference type="Gene3D" id="3.40.50.300">
    <property type="entry name" value="P-loop containing nucleotide triphosphate hydrolases"/>
    <property type="match status" value="1"/>
</dbReference>
<protein>
    <submittedName>
        <fullName evidence="5">ABC transporter related protein</fullName>
    </submittedName>
</protein>
<proteinExistence type="predicted"/>
<feature type="transmembrane region" description="Helical" evidence="3">
    <location>
        <begin position="32"/>
        <end position="59"/>
    </location>
</feature>
<dbReference type="PANTHER" id="PTHR24221:SF654">
    <property type="entry name" value="ATP-BINDING CASSETTE SUB-FAMILY B MEMBER 6"/>
    <property type="match status" value="1"/>
</dbReference>
<dbReference type="InterPro" id="IPR039421">
    <property type="entry name" value="Type_1_exporter"/>
</dbReference>
<organism evidence="5 6">
    <name type="scientific">Candidatus Kaiserbacteria bacterium GW2011_GWA2_52_12</name>
    <dbReference type="NCBI Taxonomy" id="1618671"/>
    <lineage>
        <taxon>Bacteria</taxon>
        <taxon>Candidatus Kaiseribacteriota</taxon>
    </lineage>
</organism>
<keyword evidence="2" id="KW-0067">ATP-binding</keyword>
<dbReference type="AlphaFoldDB" id="A0A0G1ZBA9"/>
<evidence type="ECO:0000256" key="3">
    <source>
        <dbReference type="SAM" id="Phobius"/>
    </source>
</evidence>
<feature type="transmembrane region" description="Helical" evidence="3">
    <location>
        <begin position="261"/>
        <end position="280"/>
    </location>
</feature>
<evidence type="ECO:0000256" key="1">
    <source>
        <dbReference type="ARBA" id="ARBA00022741"/>
    </source>
</evidence>
<accession>A0A0G1ZBA9</accession>
<keyword evidence="3" id="KW-0812">Transmembrane</keyword>
<dbReference type="PROSITE" id="PS50893">
    <property type="entry name" value="ABC_TRANSPORTER_2"/>
    <property type="match status" value="1"/>
</dbReference>
<dbReference type="GO" id="GO:0034040">
    <property type="term" value="F:ATPase-coupled lipid transmembrane transporter activity"/>
    <property type="evidence" value="ECO:0007669"/>
    <property type="project" value="TreeGrafter"/>
</dbReference>
<dbReference type="GO" id="GO:0005524">
    <property type="term" value="F:ATP binding"/>
    <property type="evidence" value="ECO:0007669"/>
    <property type="project" value="UniProtKB-KW"/>
</dbReference>
<dbReference type="Pfam" id="PF00005">
    <property type="entry name" value="ABC_tran"/>
    <property type="match status" value="1"/>
</dbReference>
<dbReference type="SMART" id="SM00382">
    <property type="entry name" value="AAA"/>
    <property type="match status" value="1"/>
</dbReference>